<keyword evidence="3" id="KW-1185">Reference proteome</keyword>
<name>A0ABR6NNW1_9SPHN</name>
<feature type="signal peptide" evidence="1">
    <location>
        <begin position="1"/>
        <end position="19"/>
    </location>
</feature>
<sequence length="402" mass="44730">MRFLIACFFSLTALLPLQMARSAPSDAPRTRVIVLGVDHGTQLLSERDQPGMLAAYLKQVQPDAICIERPPEQAARGDYYEYTYEVQGIILPYAKASRTTLCPIDWMPPVEDAKLGFGLDLDTPLEIRRPSGFQGFLTFPDRASLTRDFFAADDPQNLAAVVHWAATPAPRADLDLPRRLYLYRTFLQARRIHAAAIAHPGKTVLVVVGYFHKPDLEDILSHDPAIELVKASAYARPDDDAVEAATTTEHLAAILSFNLLGAQAETGIVNWRWVGNVLDRFQARQQGPEANLLRIRYELLTGRITPAQASRQFRLLAAGTADDVRFSWTGVQDALRIDSFFDPFGNLSVRQRALIELARCLFATGHAREADATIGQVKRTLSPRQALQLTGYAERLRPDKAP</sequence>
<protein>
    <submittedName>
        <fullName evidence="2">Uncharacterized protein</fullName>
    </submittedName>
</protein>
<accession>A0ABR6NNW1</accession>
<organism evidence="2 3">
    <name type="scientific">Sphingobium lignivorans</name>
    <dbReference type="NCBI Taxonomy" id="2735886"/>
    <lineage>
        <taxon>Bacteria</taxon>
        <taxon>Pseudomonadati</taxon>
        <taxon>Pseudomonadota</taxon>
        <taxon>Alphaproteobacteria</taxon>
        <taxon>Sphingomonadales</taxon>
        <taxon>Sphingomonadaceae</taxon>
        <taxon>Sphingobium</taxon>
    </lineage>
</organism>
<dbReference type="EMBL" id="JACHKA010000001">
    <property type="protein sequence ID" value="MBB5987879.1"/>
    <property type="molecule type" value="Genomic_DNA"/>
</dbReference>
<proteinExistence type="predicted"/>
<comment type="caution">
    <text evidence="2">The sequence shown here is derived from an EMBL/GenBank/DDBJ whole genome shotgun (WGS) entry which is preliminary data.</text>
</comment>
<dbReference type="Proteomes" id="UP001138540">
    <property type="component" value="Unassembled WGS sequence"/>
</dbReference>
<gene>
    <name evidence="2" type="ORF">HNP60_003853</name>
</gene>
<evidence type="ECO:0000256" key="1">
    <source>
        <dbReference type="SAM" id="SignalP"/>
    </source>
</evidence>
<evidence type="ECO:0000313" key="3">
    <source>
        <dbReference type="Proteomes" id="UP001138540"/>
    </source>
</evidence>
<feature type="chain" id="PRO_5046264418" evidence="1">
    <location>
        <begin position="20"/>
        <end position="402"/>
    </location>
</feature>
<evidence type="ECO:0000313" key="2">
    <source>
        <dbReference type="EMBL" id="MBB5987879.1"/>
    </source>
</evidence>
<dbReference type="RefSeq" id="WP_260394978.1">
    <property type="nucleotide sequence ID" value="NZ_JACHKA010000001.1"/>
</dbReference>
<reference evidence="2 3" key="1">
    <citation type="submission" date="2020-08" db="EMBL/GenBank/DDBJ databases">
        <title>Exploring microbial biodiversity for novel pathways involved in the catabolism of aromatic compounds derived from lignin.</title>
        <authorList>
            <person name="Elkins J."/>
        </authorList>
    </citation>
    <scope>NUCLEOTIDE SEQUENCE [LARGE SCALE GENOMIC DNA]</scope>
    <source>
        <strain evidence="2 3">B1D3A</strain>
    </source>
</reference>
<keyword evidence="1" id="KW-0732">Signal</keyword>